<evidence type="ECO:0000313" key="2">
    <source>
        <dbReference type="EMBL" id="SEL19179.1"/>
    </source>
</evidence>
<dbReference type="SUPFAM" id="SSF53335">
    <property type="entry name" value="S-adenosyl-L-methionine-dependent methyltransferases"/>
    <property type="match status" value="1"/>
</dbReference>
<evidence type="ECO:0000259" key="1">
    <source>
        <dbReference type="Pfam" id="PF08241"/>
    </source>
</evidence>
<dbReference type="RefSeq" id="WP_075006277.1">
    <property type="nucleotide sequence ID" value="NZ_FOAP01000004.1"/>
</dbReference>
<organism evidence="2 3">
    <name type="scientific">Stigmatella aurantiaca</name>
    <dbReference type="NCBI Taxonomy" id="41"/>
    <lineage>
        <taxon>Bacteria</taxon>
        <taxon>Pseudomonadati</taxon>
        <taxon>Myxococcota</taxon>
        <taxon>Myxococcia</taxon>
        <taxon>Myxococcales</taxon>
        <taxon>Cystobacterineae</taxon>
        <taxon>Archangiaceae</taxon>
        <taxon>Stigmatella</taxon>
    </lineage>
</organism>
<dbReference type="SUPFAM" id="SSF158997">
    <property type="entry name" value="Trm112p-like"/>
    <property type="match status" value="1"/>
</dbReference>
<reference evidence="3" key="1">
    <citation type="submission" date="2016-10" db="EMBL/GenBank/DDBJ databases">
        <authorList>
            <person name="Varghese N."/>
            <person name="Submissions S."/>
        </authorList>
    </citation>
    <scope>NUCLEOTIDE SEQUENCE [LARGE SCALE GENOMIC DNA]</scope>
    <source>
        <strain evidence="3">DSM 17044</strain>
    </source>
</reference>
<accession>A0A1H7N7B7</accession>
<dbReference type="PANTHER" id="PTHR43591">
    <property type="entry name" value="METHYLTRANSFERASE"/>
    <property type="match status" value="1"/>
</dbReference>
<feature type="domain" description="Methyltransferase type 11" evidence="1">
    <location>
        <begin position="120"/>
        <end position="217"/>
    </location>
</feature>
<dbReference type="InterPro" id="IPR013216">
    <property type="entry name" value="Methyltransf_11"/>
</dbReference>
<dbReference type="PANTHER" id="PTHR43591:SF24">
    <property type="entry name" value="2-METHOXY-6-POLYPRENYL-1,4-BENZOQUINOL METHYLASE, MITOCHONDRIAL"/>
    <property type="match status" value="1"/>
</dbReference>
<dbReference type="InterPro" id="IPR029063">
    <property type="entry name" value="SAM-dependent_MTases_sf"/>
</dbReference>
<dbReference type="Gene3D" id="2.20.25.10">
    <property type="match status" value="1"/>
</dbReference>
<name>A0A1H7N7B7_STIAU</name>
<dbReference type="Gene3D" id="3.40.50.150">
    <property type="entry name" value="Vaccinia Virus protein VP39"/>
    <property type="match status" value="1"/>
</dbReference>
<proteinExistence type="predicted"/>
<dbReference type="GO" id="GO:0032259">
    <property type="term" value="P:methylation"/>
    <property type="evidence" value="ECO:0007669"/>
    <property type="project" value="UniProtKB-KW"/>
</dbReference>
<gene>
    <name evidence="2" type="ORF">SAMN05444354_104231</name>
</gene>
<dbReference type="GO" id="GO:0008757">
    <property type="term" value="F:S-adenosylmethionine-dependent methyltransferase activity"/>
    <property type="evidence" value="ECO:0007669"/>
    <property type="project" value="InterPro"/>
</dbReference>
<dbReference type="EMBL" id="FOAP01000004">
    <property type="protein sequence ID" value="SEL19179.1"/>
    <property type="molecule type" value="Genomic_DNA"/>
</dbReference>
<dbReference type="Proteomes" id="UP000182719">
    <property type="component" value="Unassembled WGS sequence"/>
</dbReference>
<keyword evidence="2" id="KW-0489">Methyltransferase</keyword>
<keyword evidence="3" id="KW-1185">Reference proteome</keyword>
<dbReference type="CDD" id="cd02440">
    <property type="entry name" value="AdoMet_MTases"/>
    <property type="match status" value="1"/>
</dbReference>
<keyword evidence="2" id="KW-0808">Transferase</keyword>
<sequence length="291" mass="32831">MNVQELGQIVCPDCRGALSWAGRLREGQLHQGHLRCERCGMRWPMKDGLPRLYREEQVRGTDRLMRVIYDGLPALHDPMTFLLTPVLQATTEARLREGYLHRLELRSLRPRPDGQPIRLLEIGIGSGANLPLIEKELPPGLDVELWGLDLSRGMLRECRKRIARKGHRGIHLLMGDAHTLPFADHSFDRVFEIGGVGGYHDPRRALAEMARVAQPGTPIVVVDEQLDSSRDYSLATRAAFRLLTFYTRDAHCPQELLPPGATGVQAEQITRFYYCLTFRMGAERPPLTAVG</sequence>
<dbReference type="OrthoDB" id="9795634at2"/>
<dbReference type="AlphaFoldDB" id="A0A1H7N7B7"/>
<evidence type="ECO:0000313" key="3">
    <source>
        <dbReference type="Proteomes" id="UP000182719"/>
    </source>
</evidence>
<protein>
    <submittedName>
        <fullName evidence="2">Methyltransferase domain-containing protein</fullName>
    </submittedName>
</protein>
<dbReference type="Pfam" id="PF08241">
    <property type="entry name" value="Methyltransf_11"/>
    <property type="match status" value="1"/>
</dbReference>